<proteinExistence type="predicted"/>
<organism evidence="2">
    <name type="scientific">marine metagenome</name>
    <dbReference type="NCBI Taxonomy" id="408172"/>
    <lineage>
        <taxon>unclassified sequences</taxon>
        <taxon>metagenomes</taxon>
        <taxon>ecological metagenomes</taxon>
    </lineage>
</organism>
<gene>
    <name evidence="2" type="ORF">METZ01_LOCUS2953</name>
</gene>
<evidence type="ECO:0000256" key="1">
    <source>
        <dbReference type="SAM" id="MobiDB-lite"/>
    </source>
</evidence>
<protein>
    <submittedName>
        <fullName evidence="2">Uncharacterized protein</fullName>
    </submittedName>
</protein>
<name>A0A381N6M6_9ZZZZ</name>
<evidence type="ECO:0000313" key="2">
    <source>
        <dbReference type="EMBL" id="SUZ50099.1"/>
    </source>
</evidence>
<dbReference type="EMBL" id="UINC01000153">
    <property type="protein sequence ID" value="SUZ50099.1"/>
    <property type="molecule type" value="Genomic_DNA"/>
</dbReference>
<sequence>MAHFAAKGFISFPSAVPDHINQKFLDDIGEAPSENEKGMMSHYSNIMK</sequence>
<reference evidence="2" key="1">
    <citation type="submission" date="2018-05" db="EMBL/GenBank/DDBJ databases">
        <authorList>
            <person name="Lanie J.A."/>
            <person name="Ng W.-L."/>
            <person name="Kazmierczak K.M."/>
            <person name="Andrzejewski T.M."/>
            <person name="Davidsen T.M."/>
            <person name="Wayne K.J."/>
            <person name="Tettelin H."/>
            <person name="Glass J.I."/>
            <person name="Rusch D."/>
            <person name="Podicherti R."/>
            <person name="Tsui H.-C.T."/>
            <person name="Winkler M.E."/>
        </authorList>
    </citation>
    <scope>NUCLEOTIDE SEQUENCE</scope>
</reference>
<feature type="non-terminal residue" evidence="2">
    <location>
        <position position="48"/>
    </location>
</feature>
<feature type="region of interest" description="Disordered" evidence="1">
    <location>
        <begin position="28"/>
        <end position="48"/>
    </location>
</feature>
<dbReference type="AlphaFoldDB" id="A0A381N6M6"/>
<accession>A0A381N6M6</accession>